<dbReference type="EMBL" id="AP021861">
    <property type="protein sequence ID" value="BBO32106.1"/>
    <property type="molecule type" value="Genomic_DNA"/>
</dbReference>
<dbReference type="PANTHER" id="PTHR32039">
    <property type="entry name" value="MAGNESIUM-CHELATASE SUBUNIT CHLI"/>
    <property type="match status" value="1"/>
</dbReference>
<dbReference type="NCBIfam" id="TIGR00368">
    <property type="entry name" value="YifB family Mg chelatase-like AAA ATPase"/>
    <property type="match status" value="1"/>
</dbReference>
<dbReference type="InterPro" id="IPR014721">
    <property type="entry name" value="Ribsml_uS5_D2-typ_fold_subgr"/>
</dbReference>
<proteinExistence type="inferred from homology"/>
<evidence type="ECO:0000256" key="3">
    <source>
        <dbReference type="ARBA" id="ARBA00022840"/>
    </source>
</evidence>
<reference evidence="6" key="1">
    <citation type="submission" date="2019-10" db="EMBL/GenBank/DDBJ databases">
        <title>Lacipirellula parvula gen. nov., sp. nov., representing a lineage of planctomycetes widespread in freshwater anoxic habitats, and description of the family Lacipirellulaceae.</title>
        <authorList>
            <person name="Dedysh S.N."/>
            <person name="Kulichevskaya I.S."/>
            <person name="Beletsky A.V."/>
            <person name="Rakitin A.L."/>
            <person name="Mardanov A.V."/>
            <person name="Ivanova A.A."/>
            <person name="Saltykova V.X."/>
            <person name="Rijpstra W.I.C."/>
            <person name="Sinninghe Damste J.S."/>
            <person name="Ravin N.V."/>
        </authorList>
    </citation>
    <scope>NUCLEOTIDE SEQUENCE [LARGE SCALE GENOMIC DNA]</scope>
    <source>
        <strain evidence="6">PX69</strain>
    </source>
</reference>
<protein>
    <submittedName>
        <fullName evidence="5">Chelatase</fullName>
    </submittedName>
</protein>
<dbReference type="PANTHER" id="PTHR32039:SF7">
    <property type="entry name" value="COMPETENCE PROTEIN COMM"/>
    <property type="match status" value="1"/>
</dbReference>
<name>A0A5K7XCK0_9BACT</name>
<dbReference type="Pfam" id="PF01078">
    <property type="entry name" value="Mg_chelatase"/>
    <property type="match status" value="1"/>
</dbReference>
<dbReference type="InterPro" id="IPR045006">
    <property type="entry name" value="CHLI-like"/>
</dbReference>
<dbReference type="InterPro" id="IPR000523">
    <property type="entry name" value="Mg_chelatse_chII-like_cat_dom"/>
</dbReference>
<dbReference type="InterPro" id="IPR027417">
    <property type="entry name" value="P-loop_NTPase"/>
</dbReference>
<evidence type="ECO:0000259" key="4">
    <source>
        <dbReference type="SMART" id="SM00382"/>
    </source>
</evidence>
<dbReference type="SUPFAM" id="SSF54211">
    <property type="entry name" value="Ribosomal protein S5 domain 2-like"/>
    <property type="match status" value="1"/>
</dbReference>
<evidence type="ECO:0000256" key="2">
    <source>
        <dbReference type="ARBA" id="ARBA00022741"/>
    </source>
</evidence>
<evidence type="ECO:0000313" key="5">
    <source>
        <dbReference type="EMBL" id="BBO32106.1"/>
    </source>
</evidence>
<organism evidence="5 6">
    <name type="scientific">Lacipirellula parvula</name>
    <dbReference type="NCBI Taxonomy" id="2650471"/>
    <lineage>
        <taxon>Bacteria</taxon>
        <taxon>Pseudomonadati</taxon>
        <taxon>Planctomycetota</taxon>
        <taxon>Planctomycetia</taxon>
        <taxon>Pirellulales</taxon>
        <taxon>Lacipirellulaceae</taxon>
        <taxon>Lacipirellula</taxon>
    </lineage>
</organism>
<dbReference type="InterPro" id="IPR025158">
    <property type="entry name" value="Mg_chelat-rel_C"/>
</dbReference>
<dbReference type="InterPro" id="IPR001208">
    <property type="entry name" value="MCM_dom"/>
</dbReference>
<sequence length="547" mass="59248">MASRKVQDREQRFAELLRRDHTLNGGVLVGLDGYFIEIQARAVEVLREPMPFEAKWQNGRTTTITGMATGAVKESLQRISGAFAKLGVNSSDVRILVNLAPADLPKYGTWLDLPLAIILLQASGYLPDLPDHIEGNFVLMGELGIHGEVRRIPGALSLACRAKPGQSLIVPAGNEKECALIMAKPGHEGCGVFAVSTIDEVIDFFKGKRSLDNALKEKISFESAIPQSVDFGRVKGQKAAREAAVISAAGGHNLLLIGPPGEGKSLIASAIPGILPRLNNEEKVELTRIYSACGKLAHDAMAVTRRPMRPVHHSASLPSLVGGGSGTPNPGEVTLAHLGVLFLDEIAEFSRHTLEALRQPIEQGWVTISRVGGTLQFPCQFTLVAAMNPCPCGFFGSDKCVCNDAAIDKYQSRISGPLLDRIDLQVELKALTTDERFSPSEDGVSPRLRAKVEKARERQLKRFEGSSIPFNAAIPGGHVADFCNFSPAGFDRFKETIDSRSLSTRSMDRFAKVSRTVADLEDSDHVEPSHLDTAARFVIGGMLRDRC</sequence>
<dbReference type="Gene3D" id="3.30.230.10">
    <property type="match status" value="1"/>
</dbReference>
<keyword evidence="6" id="KW-1185">Reference proteome</keyword>
<gene>
    <name evidence="5" type="ORF">PLANPX_1718</name>
</gene>
<evidence type="ECO:0000256" key="1">
    <source>
        <dbReference type="ARBA" id="ARBA00006354"/>
    </source>
</evidence>
<comment type="similarity">
    <text evidence="1">Belongs to the Mg-chelatase subunits D/I family. ComM subfamily.</text>
</comment>
<dbReference type="SMART" id="SM00382">
    <property type="entry name" value="AAA"/>
    <property type="match status" value="1"/>
</dbReference>
<dbReference type="Proteomes" id="UP000326837">
    <property type="component" value="Chromosome"/>
</dbReference>
<dbReference type="GO" id="GO:0005524">
    <property type="term" value="F:ATP binding"/>
    <property type="evidence" value="ECO:0007669"/>
    <property type="project" value="UniProtKB-KW"/>
</dbReference>
<keyword evidence="3" id="KW-0067">ATP-binding</keyword>
<dbReference type="InterPro" id="IPR004482">
    <property type="entry name" value="Mg_chelat-rel"/>
</dbReference>
<evidence type="ECO:0000313" key="6">
    <source>
        <dbReference type="Proteomes" id="UP000326837"/>
    </source>
</evidence>
<dbReference type="Pfam" id="PF13541">
    <property type="entry name" value="ChlI"/>
    <property type="match status" value="1"/>
</dbReference>
<dbReference type="GO" id="GO:0003677">
    <property type="term" value="F:DNA binding"/>
    <property type="evidence" value="ECO:0007669"/>
    <property type="project" value="InterPro"/>
</dbReference>
<dbReference type="AlphaFoldDB" id="A0A5K7XCK0"/>
<dbReference type="SUPFAM" id="SSF52540">
    <property type="entry name" value="P-loop containing nucleoside triphosphate hydrolases"/>
    <property type="match status" value="1"/>
</dbReference>
<dbReference type="PRINTS" id="PR01657">
    <property type="entry name" value="MCMFAMILY"/>
</dbReference>
<accession>A0A5K7XCK0</accession>
<dbReference type="InterPro" id="IPR020568">
    <property type="entry name" value="Ribosomal_Su5_D2-typ_SF"/>
</dbReference>
<dbReference type="RefSeq" id="WP_152098130.1">
    <property type="nucleotide sequence ID" value="NZ_AP021861.1"/>
</dbReference>
<dbReference type="Pfam" id="PF13335">
    <property type="entry name" value="Mg_chelatase_C"/>
    <property type="match status" value="1"/>
</dbReference>
<dbReference type="Gene3D" id="3.40.50.300">
    <property type="entry name" value="P-loop containing nucleotide triphosphate hydrolases"/>
    <property type="match status" value="1"/>
</dbReference>
<dbReference type="InterPro" id="IPR003593">
    <property type="entry name" value="AAA+_ATPase"/>
</dbReference>
<feature type="domain" description="AAA+ ATPase" evidence="4">
    <location>
        <begin position="250"/>
        <end position="432"/>
    </location>
</feature>
<dbReference type="KEGG" id="lpav:PLANPX_1718"/>
<keyword evidence="2" id="KW-0547">Nucleotide-binding</keyword>